<evidence type="ECO:0000256" key="1">
    <source>
        <dbReference type="SAM" id="SignalP"/>
    </source>
</evidence>
<keyword evidence="1" id="KW-0732">Signal</keyword>
<dbReference type="AlphaFoldDB" id="A0A239MAF5"/>
<gene>
    <name evidence="2" type="ORF">SAMN05421640_3779</name>
</gene>
<evidence type="ECO:0000313" key="3">
    <source>
        <dbReference type="Proteomes" id="UP000198393"/>
    </source>
</evidence>
<feature type="chain" id="PRO_5012082747" evidence="1">
    <location>
        <begin position="19"/>
        <end position="237"/>
    </location>
</feature>
<dbReference type="OrthoDB" id="677565at2"/>
<proteinExistence type="predicted"/>
<name>A0A239MAF5_EKHLU</name>
<protein>
    <submittedName>
        <fullName evidence="2">Uncharacterized protein</fullName>
    </submittedName>
</protein>
<keyword evidence="3" id="KW-1185">Reference proteome</keyword>
<feature type="signal peptide" evidence="1">
    <location>
        <begin position="1"/>
        <end position="18"/>
    </location>
</feature>
<accession>A0A239MAF5</accession>
<sequence>MKQLLILVALIFSLSASSQDLLESEKWKSFFTERPYLEKAKKINDETFWEVDDIYTYYTGYPVLLIYADGGTREIKWSYSGLGSLINKKEALEDIDFERYEKENVIYIVFDGYLFKNPEVENAIEGDFMLVYEQGPLSVYREYITNPITRDNMESIFAIYKEGQKDDTFYLGKFEKKAAKLVDDYPRLAKKIKDKIIGYRNEEDDIVRIAQEYNELVKENNPYRYDDYYLFFWQRWY</sequence>
<evidence type="ECO:0000313" key="2">
    <source>
        <dbReference type="EMBL" id="SNT39957.1"/>
    </source>
</evidence>
<organism evidence="2 3">
    <name type="scientific">Ekhidna lutea</name>
    <dbReference type="NCBI Taxonomy" id="447679"/>
    <lineage>
        <taxon>Bacteria</taxon>
        <taxon>Pseudomonadati</taxon>
        <taxon>Bacteroidota</taxon>
        <taxon>Cytophagia</taxon>
        <taxon>Cytophagales</taxon>
        <taxon>Reichenbachiellaceae</taxon>
        <taxon>Ekhidna</taxon>
    </lineage>
</organism>
<dbReference type="Proteomes" id="UP000198393">
    <property type="component" value="Unassembled WGS sequence"/>
</dbReference>
<reference evidence="2 3" key="1">
    <citation type="submission" date="2017-06" db="EMBL/GenBank/DDBJ databases">
        <authorList>
            <person name="Kim H.J."/>
            <person name="Triplett B.A."/>
        </authorList>
    </citation>
    <scope>NUCLEOTIDE SEQUENCE [LARGE SCALE GENOMIC DNA]</scope>
    <source>
        <strain evidence="2 3">DSM 19307</strain>
    </source>
</reference>
<dbReference type="RefSeq" id="WP_089358438.1">
    <property type="nucleotide sequence ID" value="NZ_FZPD01000008.1"/>
</dbReference>
<dbReference type="EMBL" id="FZPD01000008">
    <property type="protein sequence ID" value="SNT39957.1"/>
    <property type="molecule type" value="Genomic_DNA"/>
</dbReference>